<dbReference type="RefSeq" id="WP_205440877.1">
    <property type="nucleotide sequence ID" value="NZ_CP061510.1"/>
</dbReference>
<keyword evidence="1" id="KW-0560">Oxidoreductase</keyword>
<evidence type="ECO:0000256" key="2">
    <source>
        <dbReference type="ARBA" id="ARBA00023033"/>
    </source>
</evidence>
<dbReference type="Gene3D" id="3.50.50.60">
    <property type="entry name" value="FAD/NAD(P)-binding domain"/>
    <property type="match status" value="1"/>
</dbReference>
<sequence>MSSYRIAIAGCGPAGLAAALLLTRDGHRVELFERFAAPRPLGSGLMIQPTGLAVLEQLGLAGEVVAHGARITRLKGINERGRIALDARYADLGIPGLFGLGIHRASLFDILYRAVNDAGIRIHSGCEVTGCTSFGPTHRLTFTDSQQSEAFDLIVDALGIHSPLMADSVEPLPYGALWTTVAWPEGGPFDESLLEQRYRKAHQMVGVLPTGHHPSGGTREAAFFWSLRRADYAAWRSAGLDQWKDDVRELWPDCAILLDQIAHADQLTFARYAHRTAANPPQDGIVRIGDAWHCASPQLGQGANMALLDAWAIAAGLREGSSLSEGVRLALSWRSDHVRLYQWLTAAFTPLYQSDAAMPAAIRDRVLAPLARIWPISRIQALLVGGLFGGALAPLGLPMPDYQVAGSTASSTNACASGLDQS</sequence>
<dbReference type="SUPFAM" id="SSF51905">
    <property type="entry name" value="FAD/NAD(P)-binding domain"/>
    <property type="match status" value="1"/>
</dbReference>
<dbReference type="GO" id="GO:0004497">
    <property type="term" value="F:monooxygenase activity"/>
    <property type="evidence" value="ECO:0007669"/>
    <property type="project" value="UniProtKB-KW"/>
</dbReference>
<evidence type="ECO:0000313" key="5">
    <source>
        <dbReference type="Proteomes" id="UP000663637"/>
    </source>
</evidence>
<evidence type="ECO:0000259" key="3">
    <source>
        <dbReference type="Pfam" id="PF01494"/>
    </source>
</evidence>
<dbReference type="Pfam" id="PF01494">
    <property type="entry name" value="FAD_binding_3"/>
    <property type="match status" value="1"/>
</dbReference>
<dbReference type="InterPro" id="IPR036188">
    <property type="entry name" value="FAD/NAD-bd_sf"/>
</dbReference>
<keyword evidence="5" id="KW-1185">Reference proteome</keyword>
<dbReference type="PANTHER" id="PTHR13789:SF309">
    <property type="entry name" value="PUTATIVE (AFU_ORTHOLOGUE AFUA_6G14510)-RELATED"/>
    <property type="match status" value="1"/>
</dbReference>
<dbReference type="Proteomes" id="UP000663637">
    <property type="component" value="Chromosome"/>
</dbReference>
<reference evidence="4 5" key="1">
    <citation type="submission" date="2020-09" db="EMBL/GenBank/DDBJ databases">
        <title>Complete genome sequence of altererythrobacter flavus SS-21NJ, isolated from Dongying oil sludge in Shandong province.</title>
        <authorList>
            <person name="Sun S."/>
            <person name="Zhang Z."/>
        </authorList>
    </citation>
    <scope>NUCLEOTIDE SEQUENCE [LARGE SCALE GENOMIC DNA]</scope>
    <source>
        <strain evidence="4 5">SS-21NJ</strain>
    </source>
</reference>
<feature type="domain" description="FAD-binding" evidence="3">
    <location>
        <begin position="5"/>
        <end position="317"/>
    </location>
</feature>
<protein>
    <submittedName>
        <fullName evidence="4">FAD-dependent monooxygenase</fullName>
    </submittedName>
</protein>
<proteinExistence type="predicted"/>
<dbReference type="InterPro" id="IPR050493">
    <property type="entry name" value="FAD-dep_Monooxygenase_BioMet"/>
</dbReference>
<dbReference type="EMBL" id="CP061510">
    <property type="protein sequence ID" value="QSB43510.1"/>
    <property type="molecule type" value="Genomic_DNA"/>
</dbReference>
<gene>
    <name evidence="4" type="ORF">IDJ81_08915</name>
</gene>
<dbReference type="InterPro" id="IPR002938">
    <property type="entry name" value="FAD-bd"/>
</dbReference>
<evidence type="ECO:0000256" key="1">
    <source>
        <dbReference type="ARBA" id="ARBA00023002"/>
    </source>
</evidence>
<dbReference type="PRINTS" id="PR00420">
    <property type="entry name" value="RNGMNOXGNASE"/>
</dbReference>
<evidence type="ECO:0000313" key="4">
    <source>
        <dbReference type="EMBL" id="QSB43510.1"/>
    </source>
</evidence>
<dbReference type="PANTHER" id="PTHR13789">
    <property type="entry name" value="MONOOXYGENASE"/>
    <property type="match status" value="1"/>
</dbReference>
<accession>A0ABX7KAH6</accession>
<name>A0ABX7KAH6_9SPHN</name>
<keyword evidence="2 4" id="KW-0503">Monooxygenase</keyword>
<organism evidence="4 5">
    <name type="scientific">Tsuneonella flava</name>
    <dbReference type="NCBI Taxonomy" id="2055955"/>
    <lineage>
        <taxon>Bacteria</taxon>
        <taxon>Pseudomonadati</taxon>
        <taxon>Pseudomonadota</taxon>
        <taxon>Alphaproteobacteria</taxon>
        <taxon>Sphingomonadales</taxon>
        <taxon>Erythrobacteraceae</taxon>
        <taxon>Tsuneonella</taxon>
    </lineage>
</organism>